<accession>M3K1S5</accession>
<proteinExistence type="predicted"/>
<feature type="region of interest" description="Disordered" evidence="1">
    <location>
        <begin position="35"/>
        <end position="153"/>
    </location>
</feature>
<dbReference type="HOGENOM" id="CLU_1299542_0_0_1"/>
<gene>
    <name evidence="3" type="ORF">G210_0075</name>
</gene>
<evidence type="ECO:0000313" key="4">
    <source>
        <dbReference type="Proteomes" id="UP000011777"/>
    </source>
</evidence>
<organism evidence="3 4">
    <name type="scientific">Candida maltosa (strain Xu316)</name>
    <name type="common">Yeast</name>
    <dbReference type="NCBI Taxonomy" id="1245528"/>
    <lineage>
        <taxon>Eukaryota</taxon>
        <taxon>Fungi</taxon>
        <taxon>Dikarya</taxon>
        <taxon>Ascomycota</taxon>
        <taxon>Saccharomycotina</taxon>
        <taxon>Pichiomycetes</taxon>
        <taxon>Debaryomycetaceae</taxon>
        <taxon>Candida/Lodderomyces clade</taxon>
        <taxon>Candida</taxon>
    </lineage>
</organism>
<reference evidence="3 4" key="1">
    <citation type="submission" date="2013-02" db="EMBL/GenBank/DDBJ databases">
        <title>Genome sequence of Candida maltosa Xu316, a potential industrial strain for xylitol and ethanol production.</title>
        <authorList>
            <person name="Yu J."/>
            <person name="Wang Q."/>
            <person name="Geng X."/>
            <person name="Bao W."/>
            <person name="He P."/>
            <person name="Cai J."/>
        </authorList>
    </citation>
    <scope>NUCLEOTIDE SEQUENCE [LARGE SCALE GENOMIC DNA]</scope>
    <source>
        <strain evidence="4">Xu316</strain>
    </source>
</reference>
<feature type="signal peptide" evidence="2">
    <location>
        <begin position="1"/>
        <end position="18"/>
    </location>
</feature>
<sequence length="212" mass="22667">MKFLSIAVTFFLLNFINALVIPIWGDWSITIGGGSSPATSAVSATTAPAATTTAAGGDTNTDEPDDGEDCIDTSVPQNTEVVTQPTSTTSVAGGATTFTPTTLITSSIAVQPPTETDEPGDGEDDCEPDTPTTGGGSTTTDQPSTGGSSSSGGWFQTIWNNVSGWIYRWKKKDNKDSKYKTPSFYCKRKKHEYPTVLTVVHEIQWLQKKHYK</sequence>
<feature type="compositionally biased region" description="Acidic residues" evidence="1">
    <location>
        <begin position="60"/>
        <end position="71"/>
    </location>
</feature>
<keyword evidence="4" id="KW-1185">Reference proteome</keyword>
<keyword evidence="2" id="KW-0732">Signal</keyword>
<dbReference type="Proteomes" id="UP000011777">
    <property type="component" value="Unassembled WGS sequence"/>
</dbReference>
<comment type="caution">
    <text evidence="3">The sequence shown here is derived from an EMBL/GenBank/DDBJ whole genome shotgun (WGS) entry which is preliminary data.</text>
</comment>
<dbReference type="EMBL" id="AOGT01000780">
    <property type="protein sequence ID" value="EMG49230.1"/>
    <property type="molecule type" value="Genomic_DNA"/>
</dbReference>
<name>M3K1S5_CANMX</name>
<evidence type="ECO:0000256" key="1">
    <source>
        <dbReference type="SAM" id="MobiDB-lite"/>
    </source>
</evidence>
<protein>
    <submittedName>
        <fullName evidence="3">Uncharacterized protein</fullName>
    </submittedName>
</protein>
<feature type="compositionally biased region" description="Low complexity" evidence="1">
    <location>
        <begin position="138"/>
        <end position="153"/>
    </location>
</feature>
<dbReference type="AlphaFoldDB" id="M3K1S5"/>
<feature type="compositionally biased region" description="Polar residues" evidence="1">
    <location>
        <begin position="74"/>
        <end position="85"/>
    </location>
</feature>
<feature type="compositionally biased region" description="Acidic residues" evidence="1">
    <location>
        <begin position="115"/>
        <end position="128"/>
    </location>
</feature>
<evidence type="ECO:0000256" key="2">
    <source>
        <dbReference type="SAM" id="SignalP"/>
    </source>
</evidence>
<feature type="chain" id="PRO_5004035157" evidence="2">
    <location>
        <begin position="19"/>
        <end position="212"/>
    </location>
</feature>
<feature type="compositionally biased region" description="Low complexity" evidence="1">
    <location>
        <begin position="86"/>
        <end position="105"/>
    </location>
</feature>
<feature type="compositionally biased region" description="Low complexity" evidence="1">
    <location>
        <begin position="36"/>
        <end position="57"/>
    </location>
</feature>
<evidence type="ECO:0000313" key="3">
    <source>
        <dbReference type="EMBL" id="EMG49230.1"/>
    </source>
</evidence>